<dbReference type="AlphaFoldDB" id="A0A2H3JSU2"/>
<proteinExistence type="predicted"/>
<dbReference type="STRING" id="742152.A0A2H3JSU2"/>
<protein>
    <recommendedName>
        <fullName evidence="4">SMP domain-containing protein</fullName>
    </recommendedName>
</protein>
<sequence length="361" mass="36991">MLTLSASPAAPSLTVVTADVPLVSGDILRSTNSSAVSPTNSSSSTSSKRRGSVAEAVGLDLDAIGKGFSASAHPTGRSPPSAGLDPLKLKELARQDAARILAERKTNIDPVAGAKPNGAAKAPRLSPPTGGVNLSTISAAEARTLMSHEHRALGFRPPPGSLAAEAQAAAAKHPEGAGASSVDSGVLKEIALRDAERIKADRELNIVGEVNVDTLGKAGAERLASATENVLGHSPPPGSLAAEAKQAAEAHPNGGSFPVLDGDVERLEDVGRQEGERLKAQETVEKLKSESEEVHVEDVSTLADDLNALKLGSQLKHENGNATMSPEKLTMKNGIGAVLRKAAMVRSETGDSVEIIGDVIG</sequence>
<keyword evidence="3" id="KW-1185">Reference proteome</keyword>
<accession>A0A2H3JSU2</accession>
<feature type="region of interest" description="Disordered" evidence="1">
    <location>
        <begin position="30"/>
        <end position="53"/>
    </location>
</feature>
<feature type="compositionally biased region" description="Low complexity" evidence="1">
    <location>
        <begin position="112"/>
        <end position="123"/>
    </location>
</feature>
<evidence type="ECO:0000256" key="1">
    <source>
        <dbReference type="SAM" id="MobiDB-lite"/>
    </source>
</evidence>
<feature type="region of interest" description="Disordered" evidence="1">
    <location>
        <begin position="111"/>
        <end position="131"/>
    </location>
</feature>
<dbReference type="Proteomes" id="UP000218811">
    <property type="component" value="Unassembled WGS sequence"/>
</dbReference>
<dbReference type="OMA" id="VCEISID"/>
<evidence type="ECO:0000313" key="3">
    <source>
        <dbReference type="Proteomes" id="UP000218811"/>
    </source>
</evidence>
<feature type="compositionally biased region" description="Low complexity" evidence="1">
    <location>
        <begin position="163"/>
        <end position="179"/>
    </location>
</feature>
<feature type="compositionally biased region" description="Low complexity" evidence="1">
    <location>
        <begin position="30"/>
        <end position="46"/>
    </location>
</feature>
<feature type="region of interest" description="Disordered" evidence="1">
    <location>
        <begin position="159"/>
        <end position="182"/>
    </location>
</feature>
<gene>
    <name evidence="2" type="ORF">WOLCODRAFT_90083</name>
</gene>
<reference evidence="2 3" key="1">
    <citation type="journal article" date="2012" name="Science">
        <title>The Paleozoic origin of enzymatic lignin decomposition reconstructed from 31 fungal genomes.</title>
        <authorList>
            <person name="Floudas D."/>
            <person name="Binder M."/>
            <person name="Riley R."/>
            <person name="Barry K."/>
            <person name="Blanchette R.A."/>
            <person name="Henrissat B."/>
            <person name="Martinez A.T."/>
            <person name="Otillar R."/>
            <person name="Spatafora J.W."/>
            <person name="Yadav J.S."/>
            <person name="Aerts A."/>
            <person name="Benoit I."/>
            <person name="Boyd A."/>
            <person name="Carlson A."/>
            <person name="Copeland A."/>
            <person name="Coutinho P.M."/>
            <person name="de Vries R.P."/>
            <person name="Ferreira P."/>
            <person name="Findley K."/>
            <person name="Foster B."/>
            <person name="Gaskell J."/>
            <person name="Glotzer D."/>
            <person name="Gorecki P."/>
            <person name="Heitman J."/>
            <person name="Hesse C."/>
            <person name="Hori C."/>
            <person name="Igarashi K."/>
            <person name="Jurgens J.A."/>
            <person name="Kallen N."/>
            <person name="Kersten P."/>
            <person name="Kohler A."/>
            <person name="Kuees U."/>
            <person name="Kumar T.K.A."/>
            <person name="Kuo A."/>
            <person name="LaButti K."/>
            <person name="Larrondo L.F."/>
            <person name="Lindquist E."/>
            <person name="Ling A."/>
            <person name="Lombard V."/>
            <person name="Lucas S."/>
            <person name="Lundell T."/>
            <person name="Martin R."/>
            <person name="McLaughlin D.J."/>
            <person name="Morgenstern I."/>
            <person name="Morin E."/>
            <person name="Murat C."/>
            <person name="Nagy L.G."/>
            <person name="Nolan M."/>
            <person name="Ohm R.A."/>
            <person name="Patyshakuliyeva A."/>
            <person name="Rokas A."/>
            <person name="Ruiz-Duenas F.J."/>
            <person name="Sabat G."/>
            <person name="Salamov A."/>
            <person name="Samejima M."/>
            <person name="Schmutz J."/>
            <person name="Slot J.C."/>
            <person name="St John F."/>
            <person name="Stenlid J."/>
            <person name="Sun H."/>
            <person name="Sun S."/>
            <person name="Syed K."/>
            <person name="Tsang A."/>
            <person name="Wiebenga A."/>
            <person name="Young D."/>
            <person name="Pisabarro A."/>
            <person name="Eastwood D.C."/>
            <person name="Martin F."/>
            <person name="Cullen D."/>
            <person name="Grigoriev I.V."/>
            <person name="Hibbett D.S."/>
        </authorList>
    </citation>
    <scope>NUCLEOTIDE SEQUENCE [LARGE SCALE GENOMIC DNA]</scope>
    <source>
        <strain evidence="2 3">MD-104</strain>
    </source>
</reference>
<dbReference type="EMBL" id="KB468135">
    <property type="protein sequence ID" value="PCH42983.1"/>
    <property type="molecule type" value="Genomic_DNA"/>
</dbReference>
<evidence type="ECO:0008006" key="4">
    <source>
        <dbReference type="Google" id="ProtNLM"/>
    </source>
</evidence>
<evidence type="ECO:0000313" key="2">
    <source>
        <dbReference type="EMBL" id="PCH42983.1"/>
    </source>
</evidence>
<dbReference type="OrthoDB" id="2799468at2759"/>
<organism evidence="2 3">
    <name type="scientific">Wolfiporia cocos (strain MD-104)</name>
    <name type="common">Brown rot fungus</name>
    <dbReference type="NCBI Taxonomy" id="742152"/>
    <lineage>
        <taxon>Eukaryota</taxon>
        <taxon>Fungi</taxon>
        <taxon>Dikarya</taxon>
        <taxon>Basidiomycota</taxon>
        <taxon>Agaricomycotina</taxon>
        <taxon>Agaricomycetes</taxon>
        <taxon>Polyporales</taxon>
        <taxon>Phaeolaceae</taxon>
        <taxon>Wolfiporia</taxon>
    </lineage>
</organism>
<name>A0A2H3JSU2_WOLCO</name>